<proteinExistence type="predicted"/>
<evidence type="ECO:0000256" key="3">
    <source>
        <dbReference type="ARBA" id="ARBA00023002"/>
    </source>
</evidence>
<dbReference type="InterPro" id="IPR000415">
    <property type="entry name" value="Nitroreductase-like"/>
</dbReference>
<dbReference type="EMBL" id="ARXU01000006">
    <property type="protein sequence ID" value="KGD61094.1"/>
    <property type="molecule type" value="Genomic_DNA"/>
</dbReference>
<dbReference type="InterPro" id="IPR029479">
    <property type="entry name" value="Nitroreductase"/>
</dbReference>
<evidence type="ECO:0000259" key="5">
    <source>
        <dbReference type="Pfam" id="PF00881"/>
    </source>
</evidence>
<dbReference type="RefSeq" id="WP_035247755.1">
    <property type="nucleotide sequence ID" value="NZ_ARXU01000006.1"/>
</dbReference>
<dbReference type="Gene3D" id="3.40.109.10">
    <property type="entry name" value="NADH Oxidase"/>
    <property type="match status" value="1"/>
</dbReference>
<dbReference type="PANTHER" id="PTHR23026">
    <property type="entry name" value="NADPH NITROREDUCTASE"/>
    <property type="match status" value="1"/>
</dbReference>
<dbReference type="SUPFAM" id="SSF55469">
    <property type="entry name" value="FMN-dependent nitroreductase-like"/>
    <property type="match status" value="1"/>
</dbReference>
<dbReference type="PANTHER" id="PTHR23026:SF90">
    <property type="entry name" value="IODOTYROSINE DEIODINASE 1"/>
    <property type="match status" value="1"/>
</dbReference>
<keyword evidence="4" id="KW-0472">Membrane</keyword>
<keyword evidence="3" id="KW-0560">Oxidoreductase</keyword>
<keyword evidence="2" id="KW-0288">FMN</keyword>
<dbReference type="InterPro" id="IPR050627">
    <property type="entry name" value="Nitroreductase/BluB"/>
</dbReference>
<feature type="transmembrane region" description="Helical" evidence="4">
    <location>
        <begin position="140"/>
        <end position="161"/>
    </location>
</feature>
<evidence type="ECO:0000256" key="4">
    <source>
        <dbReference type="SAM" id="Phobius"/>
    </source>
</evidence>
<evidence type="ECO:0000313" key="7">
    <source>
        <dbReference type="Proteomes" id="UP000029443"/>
    </source>
</evidence>
<keyword evidence="7" id="KW-1185">Reference proteome</keyword>
<reference evidence="6 7" key="1">
    <citation type="submission" date="2012-09" db="EMBL/GenBank/DDBJ databases">
        <title>Genome Sequence of alkane-degrading Bacterium Alcanivorax jadensis T9.</title>
        <authorList>
            <person name="Lai Q."/>
            <person name="Shao Z."/>
        </authorList>
    </citation>
    <scope>NUCLEOTIDE SEQUENCE [LARGE SCALE GENOMIC DNA]</scope>
    <source>
        <strain evidence="6 7">T9</strain>
    </source>
</reference>
<dbReference type="Pfam" id="PF00881">
    <property type="entry name" value="Nitroreductase"/>
    <property type="match status" value="1"/>
</dbReference>
<gene>
    <name evidence="6" type="ORF">T9A_01954</name>
</gene>
<keyword evidence="4" id="KW-1133">Transmembrane helix</keyword>
<name>A0ABR4WCD0_9GAMM</name>
<feature type="domain" description="Nitroreductase" evidence="5">
    <location>
        <begin position="7"/>
        <end position="214"/>
    </location>
</feature>
<evidence type="ECO:0000256" key="1">
    <source>
        <dbReference type="ARBA" id="ARBA00022630"/>
    </source>
</evidence>
<protein>
    <submittedName>
        <fullName evidence="6">Nitrobenzoate reductase</fullName>
    </submittedName>
</protein>
<keyword evidence="4" id="KW-0812">Transmembrane</keyword>
<evidence type="ECO:0000313" key="6">
    <source>
        <dbReference type="EMBL" id="KGD61094.1"/>
    </source>
</evidence>
<sequence length="238" mass="26881">MEFRDVIRARHSVRAFTDQPVSNDQLQALLEAATTAPSWSNTQPYQIAIARGGVLESLREELPPRFDKLAALQKAPMLKKALAWLRKDGIPDGDFRPVVNYPEDLQPRRVATGHGLYQLLDIGRQDKQARHEQMRDNFRFFNAPVALFVFIHEGLGIYSALDAGIFLQNFMLAATDAGLGTCAQGALGLWRSPLEQHFHLPNQYKLLCGVSLGYEADTRVNQFRPERQPLSELLIKEK</sequence>
<accession>A0ABR4WCD0</accession>
<dbReference type="CDD" id="cd02136">
    <property type="entry name" value="PnbA_NfnB-like"/>
    <property type="match status" value="1"/>
</dbReference>
<organism evidence="6 7">
    <name type="scientific">Alcanivorax jadensis T9</name>
    <dbReference type="NCBI Taxonomy" id="1177181"/>
    <lineage>
        <taxon>Bacteria</taxon>
        <taxon>Pseudomonadati</taxon>
        <taxon>Pseudomonadota</taxon>
        <taxon>Gammaproteobacteria</taxon>
        <taxon>Oceanospirillales</taxon>
        <taxon>Alcanivoracaceae</taxon>
        <taxon>Alcanivorax</taxon>
    </lineage>
</organism>
<keyword evidence="1" id="KW-0285">Flavoprotein</keyword>
<dbReference type="Proteomes" id="UP000029443">
    <property type="component" value="Unassembled WGS sequence"/>
</dbReference>
<evidence type="ECO:0000256" key="2">
    <source>
        <dbReference type="ARBA" id="ARBA00022643"/>
    </source>
</evidence>
<comment type="caution">
    <text evidence="6">The sequence shown here is derived from an EMBL/GenBank/DDBJ whole genome shotgun (WGS) entry which is preliminary data.</text>
</comment>